<dbReference type="Gene3D" id="1.20.5.1030">
    <property type="entry name" value="Preprotein translocase secy subunit"/>
    <property type="match status" value="1"/>
</dbReference>
<dbReference type="PANTHER" id="PTHR33910">
    <property type="entry name" value="PROTEIN TRANSLOCASE SUBUNIT SECE"/>
    <property type="match status" value="1"/>
</dbReference>
<protein>
    <submittedName>
        <fullName evidence="11">Unannotated protein</fullName>
    </submittedName>
</protein>
<evidence type="ECO:0000256" key="4">
    <source>
        <dbReference type="ARBA" id="ARBA00022692"/>
    </source>
</evidence>
<keyword evidence="7" id="KW-0811">Translocation</keyword>
<keyword evidence="3" id="KW-1003">Cell membrane</keyword>
<dbReference type="NCBIfam" id="TIGR00964">
    <property type="entry name" value="secE_bact"/>
    <property type="match status" value="1"/>
</dbReference>
<evidence type="ECO:0000256" key="3">
    <source>
        <dbReference type="ARBA" id="ARBA00022475"/>
    </source>
</evidence>
<dbReference type="GO" id="GO:0006886">
    <property type="term" value="P:intracellular protein transport"/>
    <property type="evidence" value="ECO:0007669"/>
    <property type="project" value="InterPro"/>
</dbReference>
<dbReference type="EMBL" id="CAFBMO010000074">
    <property type="protein sequence ID" value="CAB4915420.1"/>
    <property type="molecule type" value="Genomic_DNA"/>
</dbReference>
<dbReference type="GO" id="GO:0005886">
    <property type="term" value="C:plasma membrane"/>
    <property type="evidence" value="ECO:0007669"/>
    <property type="project" value="TreeGrafter"/>
</dbReference>
<name>A0A6J6L3U2_9ZZZZ</name>
<dbReference type="InterPro" id="IPR001901">
    <property type="entry name" value="Translocase_SecE/Sec61-g"/>
</dbReference>
<evidence type="ECO:0000313" key="12">
    <source>
        <dbReference type="EMBL" id="CAB4915420.1"/>
    </source>
</evidence>
<evidence type="ECO:0000256" key="1">
    <source>
        <dbReference type="ARBA" id="ARBA00004370"/>
    </source>
</evidence>
<dbReference type="InterPro" id="IPR005807">
    <property type="entry name" value="SecE_bac"/>
</dbReference>
<dbReference type="GO" id="GO:0006605">
    <property type="term" value="P:protein targeting"/>
    <property type="evidence" value="ECO:0007669"/>
    <property type="project" value="InterPro"/>
</dbReference>
<dbReference type="GO" id="GO:0009306">
    <property type="term" value="P:protein secretion"/>
    <property type="evidence" value="ECO:0007669"/>
    <property type="project" value="InterPro"/>
</dbReference>
<evidence type="ECO:0000256" key="7">
    <source>
        <dbReference type="ARBA" id="ARBA00023010"/>
    </source>
</evidence>
<dbReference type="Pfam" id="PF00584">
    <property type="entry name" value="SecE"/>
    <property type="match status" value="1"/>
</dbReference>
<gene>
    <name evidence="10" type="ORF">UFOPK1908_00113</name>
    <name evidence="11" type="ORF">UFOPK2282_00184</name>
    <name evidence="12" type="ORF">UFOPK3576_01390</name>
</gene>
<dbReference type="EMBL" id="CAEZWR010000013">
    <property type="protein sequence ID" value="CAB4655363.1"/>
    <property type="molecule type" value="Genomic_DNA"/>
</dbReference>
<feature type="transmembrane region" description="Helical" evidence="9">
    <location>
        <begin position="48"/>
        <end position="73"/>
    </location>
</feature>
<comment type="subcellular location">
    <subcellularLocation>
        <location evidence="1">Membrane</location>
    </subcellularLocation>
</comment>
<dbReference type="InterPro" id="IPR038379">
    <property type="entry name" value="SecE_sf"/>
</dbReference>
<keyword evidence="5" id="KW-0653">Protein transport</keyword>
<keyword evidence="6 9" id="KW-1133">Transmembrane helix</keyword>
<evidence type="ECO:0000256" key="8">
    <source>
        <dbReference type="ARBA" id="ARBA00023136"/>
    </source>
</evidence>
<evidence type="ECO:0000256" key="6">
    <source>
        <dbReference type="ARBA" id="ARBA00022989"/>
    </source>
</evidence>
<dbReference type="EMBL" id="CAEZVB010000002">
    <property type="protein sequence ID" value="CAB4612138.1"/>
    <property type="molecule type" value="Genomic_DNA"/>
</dbReference>
<dbReference type="GO" id="GO:0008320">
    <property type="term" value="F:protein transmembrane transporter activity"/>
    <property type="evidence" value="ECO:0007669"/>
    <property type="project" value="InterPro"/>
</dbReference>
<keyword evidence="2" id="KW-0813">Transport</keyword>
<organism evidence="11">
    <name type="scientific">freshwater metagenome</name>
    <dbReference type="NCBI Taxonomy" id="449393"/>
    <lineage>
        <taxon>unclassified sequences</taxon>
        <taxon>metagenomes</taxon>
        <taxon>ecological metagenomes</taxon>
    </lineage>
</organism>
<dbReference type="AlphaFoldDB" id="A0A6J6L3U2"/>
<keyword evidence="4 9" id="KW-0812">Transmembrane</keyword>
<reference evidence="11" key="1">
    <citation type="submission" date="2020-05" db="EMBL/GenBank/DDBJ databases">
        <authorList>
            <person name="Chiriac C."/>
            <person name="Salcher M."/>
            <person name="Ghai R."/>
            <person name="Kavagutti S V."/>
        </authorList>
    </citation>
    <scope>NUCLEOTIDE SEQUENCE</scope>
</reference>
<sequence>MTQTEGTKPNASTPAERAKKNIFTRSALFVRQVISELRKVIWPTRKELIAYTTVVLVFVLIMAGIIAGLDYIFTKGVLFIFG</sequence>
<dbReference type="HAMAP" id="MF_00422">
    <property type="entry name" value="SecE"/>
    <property type="match status" value="1"/>
</dbReference>
<proteinExistence type="inferred from homology"/>
<keyword evidence="8 9" id="KW-0472">Membrane</keyword>
<evidence type="ECO:0000256" key="5">
    <source>
        <dbReference type="ARBA" id="ARBA00022927"/>
    </source>
</evidence>
<dbReference type="GO" id="GO:0043952">
    <property type="term" value="P:protein transport by the Sec complex"/>
    <property type="evidence" value="ECO:0007669"/>
    <property type="project" value="TreeGrafter"/>
</dbReference>
<evidence type="ECO:0000313" key="11">
    <source>
        <dbReference type="EMBL" id="CAB4655363.1"/>
    </source>
</evidence>
<evidence type="ECO:0000256" key="9">
    <source>
        <dbReference type="SAM" id="Phobius"/>
    </source>
</evidence>
<accession>A0A6J6L3U2</accession>
<evidence type="ECO:0000313" key="10">
    <source>
        <dbReference type="EMBL" id="CAB4612138.1"/>
    </source>
</evidence>
<dbReference type="PANTHER" id="PTHR33910:SF1">
    <property type="entry name" value="PROTEIN TRANSLOCASE SUBUNIT SECE"/>
    <property type="match status" value="1"/>
</dbReference>
<evidence type="ECO:0000256" key="2">
    <source>
        <dbReference type="ARBA" id="ARBA00022448"/>
    </source>
</evidence>
<dbReference type="PROSITE" id="PS01067">
    <property type="entry name" value="SECE_SEC61G"/>
    <property type="match status" value="1"/>
</dbReference>